<evidence type="ECO:0000259" key="1">
    <source>
        <dbReference type="PROSITE" id="PS51272"/>
    </source>
</evidence>
<name>A0A4R5KR57_9BACL</name>
<organism evidence="2 3">
    <name type="scientific">Paenibacillus piri</name>
    <dbReference type="NCBI Taxonomy" id="2547395"/>
    <lineage>
        <taxon>Bacteria</taxon>
        <taxon>Bacillati</taxon>
        <taxon>Bacillota</taxon>
        <taxon>Bacilli</taxon>
        <taxon>Bacillales</taxon>
        <taxon>Paenibacillaceae</taxon>
        <taxon>Paenibacillus</taxon>
    </lineage>
</organism>
<accession>A0A4R5KR57</accession>
<sequence>MVERGNNAPAVSFTDVSPSSWSASVIERSARMGIVSGFGDGAVKLEGNVTRAEFATMMVRAFGLASGGGAKIRKGIGRRMRLRP</sequence>
<dbReference type="RefSeq" id="WP_133229656.1">
    <property type="nucleotide sequence ID" value="NZ_SMRT01000006.1"/>
</dbReference>
<feature type="domain" description="SLH" evidence="1">
    <location>
        <begin position="9"/>
        <end position="72"/>
    </location>
</feature>
<reference evidence="2 3" key="1">
    <citation type="submission" date="2019-03" db="EMBL/GenBank/DDBJ databases">
        <title>This is whole genome sequence of Paenibacillus sp MS74 strain.</title>
        <authorList>
            <person name="Trinh H.N."/>
        </authorList>
    </citation>
    <scope>NUCLEOTIDE SEQUENCE [LARGE SCALE GENOMIC DNA]</scope>
    <source>
        <strain evidence="2 3">MS74</strain>
    </source>
</reference>
<dbReference type="OrthoDB" id="2506510at2"/>
<proteinExistence type="predicted"/>
<keyword evidence="3" id="KW-1185">Reference proteome</keyword>
<dbReference type="AlphaFoldDB" id="A0A4R5KR57"/>
<protein>
    <submittedName>
        <fullName evidence="2">S-layer homology domain-containing protein</fullName>
    </submittedName>
</protein>
<dbReference type="PROSITE" id="PS51272">
    <property type="entry name" value="SLH"/>
    <property type="match status" value="1"/>
</dbReference>
<evidence type="ECO:0000313" key="2">
    <source>
        <dbReference type="EMBL" id="TDF97260.1"/>
    </source>
</evidence>
<dbReference type="Pfam" id="PF00395">
    <property type="entry name" value="SLH"/>
    <property type="match status" value="1"/>
</dbReference>
<dbReference type="Proteomes" id="UP000295636">
    <property type="component" value="Unassembled WGS sequence"/>
</dbReference>
<dbReference type="EMBL" id="SMRT01000006">
    <property type="protein sequence ID" value="TDF97260.1"/>
    <property type="molecule type" value="Genomic_DNA"/>
</dbReference>
<dbReference type="InterPro" id="IPR001119">
    <property type="entry name" value="SLH_dom"/>
</dbReference>
<evidence type="ECO:0000313" key="3">
    <source>
        <dbReference type="Proteomes" id="UP000295636"/>
    </source>
</evidence>
<gene>
    <name evidence="2" type="ORF">E1757_14440</name>
</gene>
<comment type="caution">
    <text evidence="2">The sequence shown here is derived from an EMBL/GenBank/DDBJ whole genome shotgun (WGS) entry which is preliminary data.</text>
</comment>